<evidence type="ECO:0000313" key="1">
    <source>
        <dbReference type="EMBL" id="GHC81005.1"/>
    </source>
</evidence>
<dbReference type="EMBL" id="BMZO01000013">
    <property type="protein sequence ID" value="GHC81005.1"/>
    <property type="molecule type" value="Genomic_DNA"/>
</dbReference>
<comment type="caution">
    <text evidence="1">The sequence shown here is derived from an EMBL/GenBank/DDBJ whole genome shotgun (WGS) entry which is preliminary data.</text>
</comment>
<proteinExistence type="predicted"/>
<protein>
    <submittedName>
        <fullName evidence="1">Uncharacterized protein</fullName>
    </submittedName>
</protein>
<gene>
    <name evidence="1" type="ORF">GCM10010136_34330</name>
</gene>
<dbReference type="AlphaFoldDB" id="A0A8J3DVA9"/>
<reference evidence="1" key="1">
    <citation type="journal article" date="2014" name="Int. J. Syst. Evol. Microbiol.">
        <title>Complete genome sequence of Corynebacterium casei LMG S-19264T (=DSM 44701T), isolated from a smear-ripened cheese.</title>
        <authorList>
            <consortium name="US DOE Joint Genome Institute (JGI-PGF)"/>
            <person name="Walter F."/>
            <person name="Albersmeier A."/>
            <person name="Kalinowski J."/>
            <person name="Ruckert C."/>
        </authorList>
    </citation>
    <scope>NUCLEOTIDE SEQUENCE</scope>
    <source>
        <strain evidence="1">KCTC 42097</strain>
    </source>
</reference>
<organism evidence="1 2">
    <name type="scientific">Limoniibacter endophyticus</name>
    <dbReference type="NCBI Taxonomy" id="1565040"/>
    <lineage>
        <taxon>Bacteria</taxon>
        <taxon>Pseudomonadati</taxon>
        <taxon>Pseudomonadota</taxon>
        <taxon>Alphaproteobacteria</taxon>
        <taxon>Hyphomicrobiales</taxon>
        <taxon>Bartonellaceae</taxon>
        <taxon>Limoniibacter</taxon>
    </lineage>
</organism>
<evidence type="ECO:0000313" key="2">
    <source>
        <dbReference type="Proteomes" id="UP000641137"/>
    </source>
</evidence>
<keyword evidence="2" id="KW-1185">Reference proteome</keyword>
<name>A0A8J3DVA9_9HYPH</name>
<reference evidence="1" key="2">
    <citation type="submission" date="2020-09" db="EMBL/GenBank/DDBJ databases">
        <authorList>
            <person name="Sun Q."/>
            <person name="Kim S."/>
        </authorList>
    </citation>
    <scope>NUCLEOTIDE SEQUENCE</scope>
    <source>
        <strain evidence="1">KCTC 42097</strain>
    </source>
</reference>
<sequence>MNLEDIVNYQGNEKMRQDAAEISNELYELWQKVKRFQREYSFNSENITDRLAGRLIGTMEPKLADLNSFMADVDYQFED</sequence>
<dbReference type="Proteomes" id="UP000641137">
    <property type="component" value="Unassembled WGS sequence"/>
</dbReference>
<accession>A0A8J3DVA9</accession>